<sequence>MSPYGADHGSGDSYRDYGTSGSASFQEPVPTGASSGTISENSAPVVSLVPSLVLAVISLVLSSVITFSSMGPTDSSYRVMSLVAWAAAGVIGITAMSLYFIADTKRRALGFYQIVSWKQAVYFATVALLFVAVVWSAVEIGLWVGKL</sequence>
<dbReference type="EMBL" id="JAENIP010000003">
    <property type="protein sequence ID" value="MBK1843020.1"/>
    <property type="molecule type" value="Genomic_DNA"/>
</dbReference>
<keyword evidence="2" id="KW-1133">Transmembrane helix</keyword>
<feature type="transmembrane region" description="Helical" evidence="2">
    <location>
        <begin position="121"/>
        <end position="144"/>
    </location>
</feature>
<comment type="caution">
    <text evidence="4">The sequence shown here is derived from an EMBL/GenBank/DDBJ whole genome shotgun (WGS) entry which is preliminary data.</text>
</comment>
<protein>
    <submittedName>
        <fullName evidence="4">Uncharacterized protein</fullName>
    </submittedName>
</protein>
<dbReference type="Proteomes" id="UP000650005">
    <property type="component" value="Unassembled WGS sequence"/>
</dbReference>
<accession>A0A9Q4GKL0</accession>
<evidence type="ECO:0000313" key="6">
    <source>
        <dbReference type="Proteomes" id="UP001070238"/>
    </source>
</evidence>
<dbReference type="RefSeq" id="WP_200255825.1">
    <property type="nucleotide sequence ID" value="NZ_JAENIP020000002.1"/>
</dbReference>
<dbReference type="EMBL" id="JAPMKX010000002">
    <property type="protein sequence ID" value="MCX7538210.1"/>
    <property type="molecule type" value="Genomic_DNA"/>
</dbReference>
<gene>
    <name evidence="3" type="ORF">JIM95_00310</name>
    <name evidence="4" type="ORF">OS123_06605</name>
</gene>
<evidence type="ECO:0000313" key="4">
    <source>
        <dbReference type="EMBL" id="MCX7538210.1"/>
    </source>
</evidence>
<dbReference type="Proteomes" id="UP001070238">
    <property type="component" value="Unassembled WGS sequence"/>
</dbReference>
<dbReference type="AlphaFoldDB" id="A0A9Q4GKL0"/>
<evidence type="ECO:0000313" key="5">
    <source>
        <dbReference type="Proteomes" id="UP000650005"/>
    </source>
</evidence>
<keyword evidence="2" id="KW-0472">Membrane</keyword>
<keyword evidence="5" id="KW-1185">Reference proteome</keyword>
<feature type="region of interest" description="Disordered" evidence="1">
    <location>
        <begin position="17"/>
        <end position="36"/>
    </location>
</feature>
<reference evidence="4" key="2">
    <citation type="submission" date="2022-11" db="EMBL/GenBank/DDBJ databases">
        <title>Corynebacterium sp. isolated from Penguins.</title>
        <authorList>
            <person name="Sedlar K."/>
            <person name="Svec P."/>
        </authorList>
    </citation>
    <scope>NUCLEOTIDE SEQUENCE</scope>
    <source>
        <strain evidence="4">P5875</strain>
    </source>
</reference>
<evidence type="ECO:0000256" key="2">
    <source>
        <dbReference type="SAM" id="Phobius"/>
    </source>
</evidence>
<reference evidence="3" key="1">
    <citation type="submission" date="2021-01" db="EMBL/GenBank/DDBJ databases">
        <title>Characterization of Corynebacterium spp. from penguins.</title>
        <authorList>
            <person name="Svec P."/>
        </authorList>
    </citation>
    <scope>NUCLEOTIDE SEQUENCE</scope>
    <source>
        <strain evidence="3">CCM 8835</strain>
    </source>
</reference>
<keyword evidence="2" id="KW-0812">Transmembrane</keyword>
<feature type="transmembrane region" description="Helical" evidence="2">
    <location>
        <begin position="45"/>
        <end position="67"/>
    </location>
</feature>
<proteinExistence type="predicted"/>
<organism evidence="4 6">
    <name type="scientific">Corynebacterium antarcticum</name>
    <dbReference type="NCBI Taxonomy" id="2800405"/>
    <lineage>
        <taxon>Bacteria</taxon>
        <taxon>Bacillati</taxon>
        <taxon>Actinomycetota</taxon>
        <taxon>Actinomycetes</taxon>
        <taxon>Mycobacteriales</taxon>
        <taxon>Corynebacteriaceae</taxon>
        <taxon>Corynebacterium</taxon>
    </lineage>
</organism>
<evidence type="ECO:0000256" key="1">
    <source>
        <dbReference type="SAM" id="MobiDB-lite"/>
    </source>
</evidence>
<name>A0A9Q4GKL0_9CORY</name>
<feature type="transmembrane region" description="Helical" evidence="2">
    <location>
        <begin position="79"/>
        <end position="101"/>
    </location>
</feature>
<evidence type="ECO:0000313" key="3">
    <source>
        <dbReference type="EMBL" id="MBK1843020.1"/>
    </source>
</evidence>